<organism evidence="1 2">
    <name type="scientific">Eragrostis curvula</name>
    <name type="common">weeping love grass</name>
    <dbReference type="NCBI Taxonomy" id="38414"/>
    <lineage>
        <taxon>Eukaryota</taxon>
        <taxon>Viridiplantae</taxon>
        <taxon>Streptophyta</taxon>
        <taxon>Embryophyta</taxon>
        <taxon>Tracheophyta</taxon>
        <taxon>Spermatophyta</taxon>
        <taxon>Magnoliopsida</taxon>
        <taxon>Liliopsida</taxon>
        <taxon>Poales</taxon>
        <taxon>Poaceae</taxon>
        <taxon>PACMAD clade</taxon>
        <taxon>Chloridoideae</taxon>
        <taxon>Eragrostideae</taxon>
        <taxon>Eragrostidinae</taxon>
        <taxon>Eragrostis</taxon>
    </lineage>
</organism>
<keyword evidence="2" id="KW-1185">Reference proteome</keyword>
<evidence type="ECO:0000313" key="2">
    <source>
        <dbReference type="Proteomes" id="UP000324897"/>
    </source>
</evidence>
<feature type="non-terminal residue" evidence="1">
    <location>
        <position position="1"/>
    </location>
</feature>
<dbReference type="Gramene" id="TVU30105">
    <property type="protein sequence ID" value="TVU30105"/>
    <property type="gene ID" value="EJB05_21712"/>
</dbReference>
<comment type="caution">
    <text evidence="1">The sequence shown here is derived from an EMBL/GenBank/DDBJ whole genome shotgun (WGS) entry which is preliminary data.</text>
</comment>
<name>A0A5J9V2I0_9POAL</name>
<accession>A0A5J9V2I0</accession>
<reference evidence="1 2" key="1">
    <citation type="journal article" date="2019" name="Sci. Rep.">
        <title>A high-quality genome of Eragrostis curvula grass provides insights into Poaceae evolution and supports new strategies to enhance forage quality.</title>
        <authorList>
            <person name="Carballo J."/>
            <person name="Santos B.A.C.M."/>
            <person name="Zappacosta D."/>
            <person name="Garbus I."/>
            <person name="Selva J.P."/>
            <person name="Gallo C.A."/>
            <person name="Diaz A."/>
            <person name="Albertini E."/>
            <person name="Caccamo M."/>
            <person name="Echenique V."/>
        </authorList>
    </citation>
    <scope>NUCLEOTIDE SEQUENCE [LARGE SCALE GENOMIC DNA]</scope>
    <source>
        <strain evidence="2">cv. Victoria</strain>
        <tissue evidence="1">Leaf</tissue>
    </source>
</reference>
<proteinExistence type="predicted"/>
<evidence type="ECO:0000313" key="1">
    <source>
        <dbReference type="EMBL" id="TVU30105.1"/>
    </source>
</evidence>
<dbReference type="Proteomes" id="UP000324897">
    <property type="component" value="Chromosome 1"/>
</dbReference>
<gene>
    <name evidence="1" type="ORF">EJB05_21712</name>
</gene>
<dbReference type="EMBL" id="RWGY01000011">
    <property type="protein sequence ID" value="TVU30105.1"/>
    <property type="molecule type" value="Genomic_DNA"/>
</dbReference>
<sequence length="88" mass="10173">MEAKRLAWLESKNTGRPAAETEAKRLEWLESQRKYGVFRRPPPGSVYVDITNCDAVRPIIQRMEFLCGPYSYCCCRNRDSNDKPSADE</sequence>
<protein>
    <submittedName>
        <fullName evidence="1">Uncharacterized protein</fullName>
    </submittedName>
</protein>
<dbReference type="AlphaFoldDB" id="A0A5J9V2I0"/>